<dbReference type="SMART" id="SM00225">
    <property type="entry name" value="BTB"/>
    <property type="match status" value="1"/>
</dbReference>
<dbReference type="CDD" id="cd18186">
    <property type="entry name" value="BTB_POZ_ZBTB_KLHL-like"/>
    <property type="match status" value="1"/>
</dbReference>
<dbReference type="AlphaFoldDB" id="A0AAQ3R7W6"/>
<accession>A0AAQ3R7W6</accession>
<evidence type="ECO:0000259" key="1">
    <source>
        <dbReference type="PROSITE" id="PS50097"/>
    </source>
</evidence>
<dbReference type="PANTHER" id="PTHR47843">
    <property type="entry name" value="BTB DOMAIN-CONTAINING PROTEIN-RELATED"/>
    <property type="match status" value="1"/>
</dbReference>
<reference evidence="2 3" key="1">
    <citation type="submission" date="2023-11" db="EMBL/GenBank/DDBJ databases">
        <title>An acidophilic fungus is an integral part of prey digestion in a carnivorous sundew plant.</title>
        <authorList>
            <person name="Tsai I.J."/>
        </authorList>
    </citation>
    <scope>NUCLEOTIDE SEQUENCE [LARGE SCALE GENOMIC DNA]</scope>
    <source>
        <strain evidence="2">169a</strain>
    </source>
</reference>
<feature type="domain" description="BTB" evidence="1">
    <location>
        <begin position="21"/>
        <end position="93"/>
    </location>
</feature>
<dbReference type="SUPFAM" id="SSF54695">
    <property type="entry name" value="POZ domain"/>
    <property type="match status" value="1"/>
</dbReference>
<gene>
    <name evidence="2" type="ORF">R9X50_00144300</name>
</gene>
<dbReference type="InterPro" id="IPR011333">
    <property type="entry name" value="SKP1/BTB/POZ_sf"/>
</dbReference>
<evidence type="ECO:0000313" key="2">
    <source>
        <dbReference type="EMBL" id="WPG98650.1"/>
    </source>
</evidence>
<dbReference type="EMBL" id="CP138581">
    <property type="protein sequence ID" value="WPG98650.1"/>
    <property type="molecule type" value="Genomic_DNA"/>
</dbReference>
<dbReference type="Gene3D" id="3.30.710.10">
    <property type="entry name" value="Potassium Channel Kv1.1, Chain A"/>
    <property type="match status" value="1"/>
</dbReference>
<evidence type="ECO:0000313" key="3">
    <source>
        <dbReference type="Proteomes" id="UP001303373"/>
    </source>
</evidence>
<proteinExistence type="predicted"/>
<dbReference type="Pfam" id="PF00651">
    <property type="entry name" value="BTB"/>
    <property type="match status" value="1"/>
</dbReference>
<protein>
    <recommendedName>
        <fullName evidence="1">BTB domain-containing protein</fullName>
    </recommendedName>
</protein>
<dbReference type="PANTHER" id="PTHR47843:SF2">
    <property type="entry name" value="BTB DOMAIN-CONTAINING PROTEIN"/>
    <property type="match status" value="1"/>
</dbReference>
<keyword evidence="3" id="KW-1185">Reference proteome</keyword>
<sequence length="247" mass="28109">MERESITSKNAKSFAKLLTGPMVEISVGPEQKRWSLHRDLLCHHSSFFEVEFCGHEVMRRDDQDLRLDLPDEDPADFELLVKSLYHGELDGIDSNLTEEEIYELAVKNLKLYLLCEKFYLNVLKNQAMDTYRQGLYQAGLVPDAQETDEIYRQVPRDSPCRRLMTDIAARQIMDPAVTNGADKYRQCFENNPDFAVDLVNAIRRMSGGILFDDPTAESGCLYHDHTDGSTCRSAKSVPLSNGKTYAT</sequence>
<dbReference type="PROSITE" id="PS50097">
    <property type="entry name" value="BTB"/>
    <property type="match status" value="1"/>
</dbReference>
<dbReference type="InterPro" id="IPR000210">
    <property type="entry name" value="BTB/POZ_dom"/>
</dbReference>
<dbReference type="Proteomes" id="UP001303373">
    <property type="component" value="Chromosome 2"/>
</dbReference>
<organism evidence="2 3">
    <name type="scientific">Acrodontium crateriforme</name>
    <dbReference type="NCBI Taxonomy" id="150365"/>
    <lineage>
        <taxon>Eukaryota</taxon>
        <taxon>Fungi</taxon>
        <taxon>Dikarya</taxon>
        <taxon>Ascomycota</taxon>
        <taxon>Pezizomycotina</taxon>
        <taxon>Dothideomycetes</taxon>
        <taxon>Dothideomycetidae</taxon>
        <taxon>Mycosphaerellales</taxon>
        <taxon>Teratosphaeriaceae</taxon>
        <taxon>Acrodontium</taxon>
    </lineage>
</organism>
<name>A0AAQ3R7W6_9PEZI</name>